<dbReference type="AlphaFoldDB" id="A0A1R3HZS7"/>
<sequence length="606" mass="68328">MAGEPQDSPMEGVPGTPGIREVRPESGPENFGFCTETCRVSSASSGMDPNPGIRRVSMRAEIDTSPPFGSVKEAVTRFGGSGPWVPLYKFGEAYQGIEEFDLKKVEEQAAELEKDLIVKELETLDVLEELGTTKRIVEELKRQLQNEALKCMSGTTPDLNPSEDHAAIKEMNKEHYEQMTMNIGCSSPCPVSSPDMILMELKQAKLNLGKTINDLGVIQTSVESLNKKMKKEKSLLEKTRERLTCKFAGAASLEEELKRVRVMKPQVSNNGSFGNSATILRQPFHHNPKPENHQFKKIVAEVPRNEQNKPCLKTAEMRWVAAKKMEEAARAAEALALIEMNTLAGIKNLSSNENSSGFSLPEPEPSPRTPRIPRPPAAAPEEVSNRKMIHAMHKFAEANISKLAILRKLEEASEEVKHSKEALEEALNRVEIANRKQLDAEEALRRWIPDHEQKKQVVYTATKINNFHPPPPHSHLHHQHLQRSPLNDLNKQNPTTMDEEPKPVLRPTVSMRDILSRKQITPEDCTVVRRPPSNEGHTERQKVALSQMLHELKEDFTFPPKPEEKVQEGNDNQKQYFTQRRKFGFIHISLPLAKQSKKKPQVLNTM</sequence>
<dbReference type="Gramene" id="OMO75842">
    <property type="protein sequence ID" value="OMO75842"/>
    <property type="gene ID" value="CCACVL1_16013"/>
</dbReference>
<evidence type="ECO:0000256" key="4">
    <source>
        <dbReference type="SAM" id="MobiDB-lite"/>
    </source>
</evidence>
<dbReference type="OMA" id="FGGRGYW"/>
<comment type="caution">
    <text evidence="5">The sequence shown here is derived from an EMBL/GenBank/DDBJ whole genome shotgun (WGS) entry which is preliminary data.</text>
</comment>
<feature type="compositionally biased region" description="Pro residues" evidence="4">
    <location>
        <begin position="362"/>
        <end position="378"/>
    </location>
</feature>
<feature type="region of interest" description="Disordered" evidence="4">
    <location>
        <begin position="471"/>
        <end position="503"/>
    </location>
</feature>
<protein>
    <recommendedName>
        <fullName evidence="7">WEB family protein</fullName>
    </recommendedName>
</protein>
<evidence type="ECO:0000256" key="1">
    <source>
        <dbReference type="ARBA" id="ARBA00005485"/>
    </source>
</evidence>
<dbReference type="PANTHER" id="PTHR32054">
    <property type="entry name" value="HEAVY CHAIN, PUTATIVE, EXPRESSED-RELATED-RELATED"/>
    <property type="match status" value="1"/>
</dbReference>
<feature type="region of interest" description="Disordered" evidence="4">
    <location>
        <begin position="1"/>
        <end position="31"/>
    </location>
</feature>
<dbReference type="GO" id="GO:0009904">
    <property type="term" value="P:chloroplast accumulation movement"/>
    <property type="evidence" value="ECO:0007669"/>
    <property type="project" value="TreeGrafter"/>
</dbReference>
<keyword evidence="2 3" id="KW-0175">Coiled coil</keyword>
<dbReference type="GO" id="GO:0009903">
    <property type="term" value="P:chloroplast avoidance movement"/>
    <property type="evidence" value="ECO:0007669"/>
    <property type="project" value="TreeGrafter"/>
</dbReference>
<evidence type="ECO:0000256" key="2">
    <source>
        <dbReference type="ARBA" id="ARBA00023054"/>
    </source>
</evidence>
<feature type="coiled-coil region" evidence="3">
    <location>
        <begin position="406"/>
        <end position="443"/>
    </location>
</feature>
<organism evidence="5 6">
    <name type="scientific">Corchorus capsularis</name>
    <name type="common">Jute</name>
    <dbReference type="NCBI Taxonomy" id="210143"/>
    <lineage>
        <taxon>Eukaryota</taxon>
        <taxon>Viridiplantae</taxon>
        <taxon>Streptophyta</taxon>
        <taxon>Embryophyta</taxon>
        <taxon>Tracheophyta</taxon>
        <taxon>Spermatophyta</taxon>
        <taxon>Magnoliopsida</taxon>
        <taxon>eudicotyledons</taxon>
        <taxon>Gunneridae</taxon>
        <taxon>Pentapetalae</taxon>
        <taxon>rosids</taxon>
        <taxon>malvids</taxon>
        <taxon>Malvales</taxon>
        <taxon>Malvaceae</taxon>
        <taxon>Grewioideae</taxon>
        <taxon>Apeibeae</taxon>
        <taxon>Corchorus</taxon>
    </lineage>
</organism>
<comment type="similarity">
    <text evidence="1">Belongs to the WEB family.</text>
</comment>
<evidence type="ECO:0000313" key="6">
    <source>
        <dbReference type="Proteomes" id="UP000188268"/>
    </source>
</evidence>
<dbReference type="Proteomes" id="UP000188268">
    <property type="component" value="Unassembled WGS sequence"/>
</dbReference>
<feature type="compositionally biased region" description="Polar residues" evidence="4">
    <location>
        <begin position="487"/>
        <end position="496"/>
    </location>
</feature>
<dbReference type="OrthoDB" id="649232at2759"/>
<dbReference type="Pfam" id="PF05701">
    <property type="entry name" value="WEMBL"/>
    <property type="match status" value="2"/>
</dbReference>
<feature type="coiled-coil region" evidence="3">
    <location>
        <begin position="102"/>
        <end position="147"/>
    </location>
</feature>
<reference evidence="5 6" key="1">
    <citation type="submission" date="2013-09" db="EMBL/GenBank/DDBJ databases">
        <title>Corchorus capsularis genome sequencing.</title>
        <authorList>
            <person name="Alam M."/>
            <person name="Haque M.S."/>
            <person name="Islam M.S."/>
            <person name="Emdad E.M."/>
            <person name="Islam M.M."/>
            <person name="Ahmed B."/>
            <person name="Halim A."/>
            <person name="Hossen Q.M.M."/>
            <person name="Hossain M.Z."/>
            <person name="Ahmed R."/>
            <person name="Khan M.M."/>
            <person name="Islam R."/>
            <person name="Rashid M.M."/>
            <person name="Khan S.A."/>
            <person name="Rahman M.S."/>
            <person name="Alam M."/>
        </authorList>
    </citation>
    <scope>NUCLEOTIDE SEQUENCE [LARGE SCALE GENOMIC DNA]</scope>
    <source>
        <strain evidence="6">cv. CVL-1</strain>
        <tissue evidence="5">Whole seedling</tissue>
    </source>
</reference>
<dbReference type="PANTHER" id="PTHR32054:SF48">
    <property type="entry name" value="WEB FAMILY PROTEIN"/>
    <property type="match status" value="1"/>
</dbReference>
<proteinExistence type="inferred from homology"/>
<feature type="region of interest" description="Disordered" evidence="4">
    <location>
        <begin position="353"/>
        <end position="383"/>
    </location>
</feature>
<name>A0A1R3HZS7_COCAP</name>
<dbReference type="EMBL" id="AWWV01010939">
    <property type="protein sequence ID" value="OMO75842.1"/>
    <property type="molecule type" value="Genomic_DNA"/>
</dbReference>
<dbReference type="STRING" id="210143.A0A1R3HZS7"/>
<evidence type="ECO:0000256" key="3">
    <source>
        <dbReference type="SAM" id="Coils"/>
    </source>
</evidence>
<dbReference type="GO" id="GO:0005829">
    <property type="term" value="C:cytosol"/>
    <property type="evidence" value="ECO:0007669"/>
    <property type="project" value="TreeGrafter"/>
</dbReference>
<evidence type="ECO:0000313" key="5">
    <source>
        <dbReference type="EMBL" id="OMO75842.1"/>
    </source>
</evidence>
<dbReference type="InterPro" id="IPR008545">
    <property type="entry name" value="Web"/>
</dbReference>
<keyword evidence="6" id="KW-1185">Reference proteome</keyword>
<evidence type="ECO:0008006" key="7">
    <source>
        <dbReference type="Google" id="ProtNLM"/>
    </source>
</evidence>
<gene>
    <name evidence="5" type="ORF">CCACVL1_16013</name>
</gene>
<accession>A0A1R3HZS7</accession>